<dbReference type="GO" id="GO:0005634">
    <property type="term" value="C:nucleus"/>
    <property type="evidence" value="ECO:0007669"/>
    <property type="project" value="UniProtKB-SubCell"/>
</dbReference>
<dbReference type="FunFam" id="3.30.160.60:FF:000226">
    <property type="entry name" value="Zinc finger protein 236 variant"/>
    <property type="match status" value="1"/>
</dbReference>
<dbReference type="GO" id="GO:0008270">
    <property type="term" value="F:zinc ion binding"/>
    <property type="evidence" value="ECO:0007669"/>
    <property type="project" value="UniProtKB-UniRule"/>
</dbReference>
<keyword evidence="4 13" id="KW-0479">Metal-binding</keyword>
<feature type="domain" description="C2H2-type" evidence="15">
    <location>
        <begin position="587"/>
        <end position="614"/>
    </location>
</feature>
<dbReference type="PANTHER" id="PTHR23226:SF371">
    <property type="entry name" value="ZINC FINGER PROTEIN 112-LIKE PROTEIN"/>
    <property type="match status" value="1"/>
</dbReference>
<dbReference type="PANTHER" id="PTHR23226">
    <property type="entry name" value="ZINC FINGER AND SCAN DOMAIN-CONTAINING"/>
    <property type="match status" value="1"/>
</dbReference>
<sequence>MEPLETGVNYCHGQESEADDSSNANPCRVCGVYTDFLVPIFDEEGLQHQLDHKIHMYLHLQVLRNDVLPLHLCYDCLSTILSWHSLYLKCQEADDRFRTMFGLKDQLEVPGRSVIILSSETPELSSHNIPHNSDGSSSSYPTNCLSEETQPESCHPSCIRGAENHSDQDLHNRVSDQPLDFYSKIVTMKQSSVLVTKGSLKSISEGSAATPFLPPLEEDKKTSQFSNQVSAIQLTSHSNVLPLTESSCSRSRSVLVRNESVHPSSEERSACATISDISTFNEASVIKEHRNVGNTGDSSSNTMVSVVRPTCLRRAPTAVIATENFEELPDLSTQNDLIVPNLVSDTTLSQNSPSLEDKIVALSHTCFYCKKFISNPVLLLAHEKSHLTDINPPTTFKCKFCSNFYESIVDLHLHYSVHESDLERQHRNHSNRKAYLCKQCGLFCSTEERLSAHLRLHSDSGEITRHECKTCGENFNTRSKLSVHLWTHALKPSLKTFKCHICGKGFGTKSSVIEHRLKHTNEEKSRAFKCVICGMAFGNNTLLGRHRATHSEEELARPFKCTFCCKAFARNHTLQIHYLSHSEEKSHLCSHCGKGFKMRNSLIQHLRTHQDPSIFPTHSCHICGKSFRVKSRLQDHLRVHSGDRPFKCTACGKCFHKILKIFQVNALHTHEVSHTERRPYKCDLCGKAFKWRKNLHQHRSVHGNSKELQQIGSVLKSPNVLKTKKEQYRCEICGEQLSGKSNLTQHIRSVHGIGVPKYPKMTICSICGKELSRPGALLRHMKSTHGGEKAFKCDLCDREYTTKVARDDHRRSHTGERPYTCSACPKTFTSLSNLHIHRSTHSEDRPHKCTYCGKQFKRRAHLIPHIRTHTGEKPYVCDICSRGFAQSNDLHKHRLTHSTSKSYSCDCGMAFRVKRDLTRHKLKHHPYGLAQPSVLQVDIQSSRTDSVVKKMVSTESLTLLPGQNQHSSTISYSGTATPSVVVRNTEVLATYPSQQVENFTSYGDNYF</sequence>
<accession>A0AAV7XFX2</accession>
<feature type="domain" description="C2H2-type" evidence="15">
    <location>
        <begin position="680"/>
        <end position="707"/>
    </location>
</feature>
<evidence type="ECO:0000256" key="10">
    <source>
        <dbReference type="ARBA" id="ARBA00023163"/>
    </source>
</evidence>
<dbReference type="FunFam" id="3.30.160.60:FF:000358">
    <property type="entry name" value="zinc finger protein 24"/>
    <property type="match status" value="1"/>
</dbReference>
<reference evidence="17" key="1">
    <citation type="submission" date="2022-12" db="EMBL/GenBank/DDBJ databases">
        <title>Chromosome-level genome assembly of the bean flower thrips Megalurothrips usitatus.</title>
        <authorList>
            <person name="Ma L."/>
            <person name="Liu Q."/>
            <person name="Li H."/>
            <person name="Cai W."/>
        </authorList>
    </citation>
    <scope>NUCLEOTIDE SEQUENCE</scope>
    <source>
        <strain evidence="17">Cailab_2022a</strain>
    </source>
</reference>
<evidence type="ECO:0000256" key="2">
    <source>
        <dbReference type="ARBA" id="ARBA00004123"/>
    </source>
</evidence>
<feature type="binding site" evidence="13">
    <location>
        <position position="30"/>
    </location>
    <ligand>
        <name>Zn(2+)</name>
        <dbReference type="ChEBI" id="CHEBI:29105"/>
    </ligand>
</feature>
<evidence type="ECO:0000256" key="5">
    <source>
        <dbReference type="ARBA" id="ARBA00022737"/>
    </source>
</evidence>
<comment type="similarity">
    <text evidence="3">Belongs to the krueppel C2H2-type zinc-finger protein family.</text>
</comment>
<feature type="domain" description="C2H2-type" evidence="15">
    <location>
        <begin position="559"/>
        <end position="586"/>
    </location>
</feature>
<dbReference type="FunFam" id="3.30.160.60:FF:000100">
    <property type="entry name" value="Zinc finger 45-like"/>
    <property type="match status" value="1"/>
</dbReference>
<feature type="domain" description="C2H2-type" evidence="15">
    <location>
        <begin position="762"/>
        <end position="790"/>
    </location>
</feature>
<evidence type="ECO:0000256" key="6">
    <source>
        <dbReference type="ARBA" id="ARBA00022771"/>
    </source>
</evidence>
<dbReference type="GO" id="GO:0030674">
    <property type="term" value="F:protein-macromolecule adaptor activity"/>
    <property type="evidence" value="ECO:0007669"/>
    <property type="project" value="UniProtKB-ARBA"/>
</dbReference>
<feature type="binding site" evidence="13">
    <location>
        <position position="27"/>
    </location>
    <ligand>
        <name>Zn(2+)</name>
        <dbReference type="ChEBI" id="CHEBI:29105"/>
    </ligand>
</feature>
<dbReference type="SUPFAM" id="SSF57667">
    <property type="entry name" value="beta-beta-alpha zinc fingers"/>
    <property type="match status" value="9"/>
</dbReference>
<evidence type="ECO:0000256" key="9">
    <source>
        <dbReference type="ARBA" id="ARBA00023125"/>
    </source>
</evidence>
<dbReference type="GO" id="GO:0000981">
    <property type="term" value="F:DNA-binding transcription factor activity, RNA polymerase II-specific"/>
    <property type="evidence" value="ECO:0007669"/>
    <property type="project" value="TreeGrafter"/>
</dbReference>
<feature type="region of interest" description="Disordered" evidence="14">
    <location>
        <begin position="123"/>
        <end position="148"/>
    </location>
</feature>
<keyword evidence="6 12" id="KW-0863">Zinc-finger</keyword>
<dbReference type="GO" id="GO:0000978">
    <property type="term" value="F:RNA polymerase II cis-regulatory region sequence-specific DNA binding"/>
    <property type="evidence" value="ECO:0007669"/>
    <property type="project" value="TreeGrafter"/>
</dbReference>
<keyword evidence="11" id="KW-0539">Nucleus</keyword>
<evidence type="ECO:0000259" key="15">
    <source>
        <dbReference type="PROSITE" id="PS50157"/>
    </source>
</evidence>
<feature type="domain" description="C2H2-type" evidence="15">
    <location>
        <begin position="618"/>
        <end position="645"/>
    </location>
</feature>
<evidence type="ECO:0000256" key="12">
    <source>
        <dbReference type="PROSITE-ProRule" id="PRU00042"/>
    </source>
</evidence>
<dbReference type="Gene3D" id="3.30.160.60">
    <property type="entry name" value="Classic Zinc Finger"/>
    <property type="match status" value="13"/>
</dbReference>
<feature type="domain" description="C2H2-type" evidence="15">
    <location>
        <begin position="791"/>
        <end position="818"/>
    </location>
</feature>
<dbReference type="InterPro" id="IPR003656">
    <property type="entry name" value="Znf_BED"/>
</dbReference>
<keyword evidence="9" id="KW-0238">DNA-binding</keyword>
<feature type="domain" description="C2H2-type" evidence="15">
    <location>
        <begin position="847"/>
        <end position="874"/>
    </location>
</feature>
<feature type="domain" description="C2H2-type" evidence="15">
    <location>
        <begin position="396"/>
        <end position="423"/>
    </location>
</feature>
<evidence type="ECO:0000256" key="14">
    <source>
        <dbReference type="SAM" id="MobiDB-lite"/>
    </source>
</evidence>
<keyword evidence="18" id="KW-1185">Reference proteome</keyword>
<dbReference type="Proteomes" id="UP001075354">
    <property type="component" value="Chromosome 10"/>
</dbReference>
<evidence type="ECO:0000259" key="16">
    <source>
        <dbReference type="PROSITE" id="PS51915"/>
    </source>
</evidence>
<feature type="binding site" evidence="13">
    <location>
        <position position="76"/>
    </location>
    <ligand>
        <name>Zn(2+)</name>
        <dbReference type="ChEBI" id="CHEBI:29105"/>
    </ligand>
</feature>
<evidence type="ECO:0000256" key="13">
    <source>
        <dbReference type="PROSITE-ProRule" id="PRU01263"/>
    </source>
</evidence>
<feature type="domain" description="ZAD" evidence="16">
    <location>
        <begin position="25"/>
        <end position="100"/>
    </location>
</feature>
<dbReference type="FunFam" id="3.30.160.60:FF:000688">
    <property type="entry name" value="zinc finger protein 197 isoform X1"/>
    <property type="match status" value="1"/>
</dbReference>
<protein>
    <submittedName>
        <fullName evidence="17">Uncharacterized protein</fullName>
    </submittedName>
</protein>
<evidence type="ECO:0000256" key="11">
    <source>
        <dbReference type="ARBA" id="ARBA00023242"/>
    </source>
</evidence>
<dbReference type="AlphaFoldDB" id="A0AAV7XFX2"/>
<comment type="subcellular location">
    <subcellularLocation>
        <location evidence="2">Nucleus</location>
    </subcellularLocation>
</comment>
<feature type="domain" description="C2H2-type" evidence="15">
    <location>
        <begin position="819"/>
        <end position="846"/>
    </location>
</feature>
<evidence type="ECO:0000256" key="1">
    <source>
        <dbReference type="ARBA" id="ARBA00003767"/>
    </source>
</evidence>
<dbReference type="Pfam" id="PF00096">
    <property type="entry name" value="zf-C2H2"/>
    <property type="match status" value="8"/>
</dbReference>
<dbReference type="InterPro" id="IPR013087">
    <property type="entry name" value="Znf_C2H2_type"/>
</dbReference>
<evidence type="ECO:0000256" key="3">
    <source>
        <dbReference type="ARBA" id="ARBA00006991"/>
    </source>
</evidence>
<evidence type="ECO:0000256" key="4">
    <source>
        <dbReference type="ARBA" id="ARBA00022723"/>
    </source>
</evidence>
<comment type="function">
    <text evidence="1">May be involved in transcriptional regulation.</text>
</comment>
<dbReference type="EMBL" id="JAPTSV010000010">
    <property type="protein sequence ID" value="KAJ1523597.1"/>
    <property type="molecule type" value="Genomic_DNA"/>
</dbReference>
<dbReference type="SMART" id="SM00355">
    <property type="entry name" value="ZnF_C2H2"/>
    <property type="match status" value="18"/>
</dbReference>
<dbReference type="FunFam" id="3.30.160.60:FF:001289">
    <property type="entry name" value="Zinc finger protein 574"/>
    <property type="match status" value="1"/>
</dbReference>
<name>A0AAV7XFX2_9NEOP</name>
<feature type="domain" description="C2H2-type" evidence="15">
    <location>
        <begin position="497"/>
        <end position="524"/>
    </location>
</feature>
<dbReference type="PROSITE" id="PS00028">
    <property type="entry name" value="ZINC_FINGER_C2H2_1"/>
    <property type="match status" value="16"/>
</dbReference>
<keyword evidence="5" id="KW-0677">Repeat</keyword>
<evidence type="ECO:0000313" key="18">
    <source>
        <dbReference type="Proteomes" id="UP001075354"/>
    </source>
</evidence>
<comment type="caution">
    <text evidence="17">The sequence shown here is derived from an EMBL/GenBank/DDBJ whole genome shotgun (WGS) entry which is preliminary data.</text>
</comment>
<dbReference type="PROSITE" id="PS51915">
    <property type="entry name" value="ZAD"/>
    <property type="match status" value="1"/>
</dbReference>
<gene>
    <name evidence="17" type="ORF">ONE63_001440</name>
</gene>
<dbReference type="Pfam" id="PF02892">
    <property type="entry name" value="zf-BED"/>
    <property type="match status" value="1"/>
</dbReference>
<feature type="binding site" evidence="13">
    <location>
        <position position="73"/>
    </location>
    <ligand>
        <name>Zn(2+)</name>
        <dbReference type="ChEBI" id="CHEBI:29105"/>
    </ligand>
</feature>
<keyword evidence="7 13" id="KW-0862">Zinc</keyword>
<dbReference type="InterPro" id="IPR012934">
    <property type="entry name" value="Znf_AD"/>
</dbReference>
<feature type="domain" description="C2H2-type" evidence="15">
    <location>
        <begin position="728"/>
        <end position="756"/>
    </location>
</feature>
<dbReference type="PROSITE" id="PS50157">
    <property type="entry name" value="ZINC_FINGER_C2H2_2"/>
    <property type="match status" value="15"/>
</dbReference>
<dbReference type="Pfam" id="PF07776">
    <property type="entry name" value="zf-AD"/>
    <property type="match status" value="1"/>
</dbReference>
<dbReference type="Gene3D" id="3.40.1800.20">
    <property type="match status" value="1"/>
</dbReference>
<organism evidence="17 18">
    <name type="scientific">Megalurothrips usitatus</name>
    <name type="common">bean blossom thrips</name>
    <dbReference type="NCBI Taxonomy" id="439358"/>
    <lineage>
        <taxon>Eukaryota</taxon>
        <taxon>Metazoa</taxon>
        <taxon>Ecdysozoa</taxon>
        <taxon>Arthropoda</taxon>
        <taxon>Hexapoda</taxon>
        <taxon>Insecta</taxon>
        <taxon>Pterygota</taxon>
        <taxon>Neoptera</taxon>
        <taxon>Paraneoptera</taxon>
        <taxon>Thysanoptera</taxon>
        <taxon>Terebrantia</taxon>
        <taxon>Thripoidea</taxon>
        <taxon>Thripidae</taxon>
        <taxon>Megalurothrips</taxon>
    </lineage>
</organism>
<dbReference type="InterPro" id="IPR036236">
    <property type="entry name" value="Znf_C2H2_sf"/>
</dbReference>
<feature type="domain" description="C2H2-type" evidence="15">
    <location>
        <begin position="528"/>
        <end position="555"/>
    </location>
</feature>
<feature type="domain" description="C2H2-type" evidence="15">
    <location>
        <begin position="875"/>
        <end position="902"/>
    </location>
</feature>
<keyword evidence="8" id="KW-0805">Transcription regulation</keyword>
<dbReference type="SMART" id="SM00868">
    <property type="entry name" value="zf-AD"/>
    <property type="match status" value="2"/>
</dbReference>
<proteinExistence type="inferred from homology"/>
<dbReference type="SUPFAM" id="SSF57716">
    <property type="entry name" value="Glucocorticoid receptor-like (DNA-binding domain)"/>
    <property type="match status" value="1"/>
</dbReference>
<evidence type="ECO:0000256" key="8">
    <source>
        <dbReference type="ARBA" id="ARBA00023015"/>
    </source>
</evidence>
<evidence type="ECO:0000313" key="17">
    <source>
        <dbReference type="EMBL" id="KAJ1523597.1"/>
    </source>
</evidence>
<feature type="domain" description="C2H2-type" evidence="15">
    <location>
        <begin position="466"/>
        <end position="493"/>
    </location>
</feature>
<dbReference type="FunFam" id="3.30.160.60:FF:000045">
    <property type="entry name" value="ZFP69 zinc finger protein B"/>
    <property type="match status" value="1"/>
</dbReference>
<keyword evidence="10" id="KW-0804">Transcription</keyword>
<evidence type="ECO:0000256" key="7">
    <source>
        <dbReference type="ARBA" id="ARBA00022833"/>
    </source>
</evidence>
<feature type="domain" description="C2H2-type" evidence="15">
    <location>
        <begin position="435"/>
        <end position="462"/>
    </location>
</feature>